<organism evidence="1 2">
    <name type="scientific">Paraglomus brasilianum</name>
    <dbReference type="NCBI Taxonomy" id="144538"/>
    <lineage>
        <taxon>Eukaryota</taxon>
        <taxon>Fungi</taxon>
        <taxon>Fungi incertae sedis</taxon>
        <taxon>Mucoromycota</taxon>
        <taxon>Glomeromycotina</taxon>
        <taxon>Glomeromycetes</taxon>
        <taxon>Paraglomerales</taxon>
        <taxon>Paraglomeraceae</taxon>
        <taxon>Paraglomus</taxon>
    </lineage>
</organism>
<dbReference type="AlphaFoldDB" id="A0A9N9D2D7"/>
<feature type="non-terminal residue" evidence="1">
    <location>
        <position position="1"/>
    </location>
</feature>
<keyword evidence="2" id="KW-1185">Reference proteome</keyword>
<gene>
    <name evidence="1" type="ORF">PBRASI_LOCUS8848</name>
</gene>
<proteinExistence type="predicted"/>
<dbReference type="EMBL" id="CAJVPI010001702">
    <property type="protein sequence ID" value="CAG8623588.1"/>
    <property type="molecule type" value="Genomic_DNA"/>
</dbReference>
<comment type="caution">
    <text evidence="1">The sequence shown here is derived from an EMBL/GenBank/DDBJ whole genome shotgun (WGS) entry which is preliminary data.</text>
</comment>
<reference evidence="1" key="1">
    <citation type="submission" date="2021-06" db="EMBL/GenBank/DDBJ databases">
        <authorList>
            <person name="Kallberg Y."/>
            <person name="Tangrot J."/>
            <person name="Rosling A."/>
        </authorList>
    </citation>
    <scope>NUCLEOTIDE SEQUENCE</scope>
    <source>
        <strain evidence="1">BR232B</strain>
    </source>
</reference>
<protein>
    <submittedName>
        <fullName evidence="1">5197_t:CDS:1</fullName>
    </submittedName>
</protein>
<accession>A0A9N9D2D7</accession>
<dbReference type="Proteomes" id="UP000789739">
    <property type="component" value="Unassembled WGS sequence"/>
</dbReference>
<sequence>HNVIEMCENVDNLCQKQGTCERQYMRMLQSLNIKATHRTEEDAGIEN</sequence>
<name>A0A9N9D2D7_9GLOM</name>
<evidence type="ECO:0000313" key="1">
    <source>
        <dbReference type="EMBL" id="CAG8623588.1"/>
    </source>
</evidence>
<evidence type="ECO:0000313" key="2">
    <source>
        <dbReference type="Proteomes" id="UP000789739"/>
    </source>
</evidence>